<dbReference type="Proteomes" id="UP000299102">
    <property type="component" value="Unassembled WGS sequence"/>
</dbReference>
<gene>
    <name evidence="2" type="primary">RTase</name>
    <name evidence="2" type="ORF">EVAR_60947_1</name>
</gene>
<keyword evidence="3" id="KW-1185">Reference proteome</keyword>
<evidence type="ECO:0000313" key="3">
    <source>
        <dbReference type="Proteomes" id="UP000299102"/>
    </source>
</evidence>
<proteinExistence type="predicted"/>
<evidence type="ECO:0000256" key="1">
    <source>
        <dbReference type="SAM" id="Coils"/>
    </source>
</evidence>
<dbReference type="PANTHER" id="PTHR19446">
    <property type="entry name" value="REVERSE TRANSCRIPTASES"/>
    <property type="match status" value="1"/>
</dbReference>
<dbReference type="GO" id="GO:0003964">
    <property type="term" value="F:RNA-directed DNA polymerase activity"/>
    <property type="evidence" value="ECO:0007669"/>
    <property type="project" value="UniProtKB-KW"/>
</dbReference>
<dbReference type="AlphaFoldDB" id="A0A4C1XUU6"/>
<keyword evidence="1" id="KW-0175">Coiled coil</keyword>
<accession>A0A4C1XUU6</accession>
<organism evidence="2 3">
    <name type="scientific">Eumeta variegata</name>
    <name type="common">Bagworm moth</name>
    <name type="synonym">Eumeta japonica</name>
    <dbReference type="NCBI Taxonomy" id="151549"/>
    <lineage>
        <taxon>Eukaryota</taxon>
        <taxon>Metazoa</taxon>
        <taxon>Ecdysozoa</taxon>
        <taxon>Arthropoda</taxon>
        <taxon>Hexapoda</taxon>
        <taxon>Insecta</taxon>
        <taxon>Pterygota</taxon>
        <taxon>Neoptera</taxon>
        <taxon>Endopterygota</taxon>
        <taxon>Lepidoptera</taxon>
        <taxon>Glossata</taxon>
        <taxon>Ditrysia</taxon>
        <taxon>Tineoidea</taxon>
        <taxon>Psychidae</taxon>
        <taxon>Oiketicinae</taxon>
        <taxon>Eumeta</taxon>
    </lineage>
</organism>
<keyword evidence="2" id="KW-0808">Transferase</keyword>
<dbReference type="EMBL" id="BGZK01000971">
    <property type="protein sequence ID" value="GBP66890.1"/>
    <property type="molecule type" value="Genomic_DNA"/>
</dbReference>
<protein>
    <submittedName>
        <fullName evidence="2">Probable RNA-directed DNA polymerase from transposon BS</fullName>
    </submittedName>
</protein>
<name>A0A4C1XUU6_EUMVA</name>
<dbReference type="OrthoDB" id="410104at2759"/>
<keyword evidence="2" id="KW-0548">Nucleotidyltransferase</keyword>
<reference evidence="2 3" key="1">
    <citation type="journal article" date="2019" name="Commun. Biol.">
        <title>The bagworm genome reveals a unique fibroin gene that provides high tensile strength.</title>
        <authorList>
            <person name="Kono N."/>
            <person name="Nakamura H."/>
            <person name="Ohtoshi R."/>
            <person name="Tomita M."/>
            <person name="Numata K."/>
            <person name="Arakawa K."/>
        </authorList>
    </citation>
    <scope>NUCLEOTIDE SEQUENCE [LARGE SCALE GENOMIC DNA]</scope>
</reference>
<sequence length="317" mass="36737">MDKSMEILLAKLDEKLDQQTKLITTSVTKNVMAALDEKLKAITEENAQLKNKISAKVKTEIDFIITNKVSAFTDTNIVKNLVFNTDHRMQTQKQKKLFKKETLELLDERRTLISNKEDKERRQKIANLSKEIKENMRKDNKEKRNRVLEENIKRTEGLPTIPEVTEAKENKIDEVPEILASEVIKAIKSQKLEKAPGPDKISNEMLKGTLEETSPVLAKLFNEILQIRRIPEEWTECHIILLHKKGPRDEIGNYRLISLISNIYKIFAKVILERISLTLNESQPVEQAGFGKDFSTVDHIHTIKHLIQKYNEYNKQI</sequence>
<keyword evidence="2" id="KW-0695">RNA-directed DNA polymerase</keyword>
<comment type="caution">
    <text evidence="2">The sequence shown here is derived from an EMBL/GenBank/DDBJ whole genome shotgun (WGS) entry which is preliminary data.</text>
</comment>
<feature type="coiled-coil region" evidence="1">
    <location>
        <begin position="32"/>
        <end position="59"/>
    </location>
</feature>
<evidence type="ECO:0000313" key="2">
    <source>
        <dbReference type="EMBL" id="GBP66890.1"/>
    </source>
</evidence>